<feature type="transmembrane region" description="Helical" evidence="1">
    <location>
        <begin position="200"/>
        <end position="220"/>
    </location>
</feature>
<feature type="transmembrane region" description="Helical" evidence="1">
    <location>
        <begin position="147"/>
        <end position="180"/>
    </location>
</feature>
<dbReference type="AlphaFoldDB" id="A0A7X3K3E8"/>
<feature type="transmembrane region" description="Helical" evidence="1">
    <location>
        <begin position="475"/>
        <end position="494"/>
    </location>
</feature>
<keyword evidence="4" id="KW-1185">Reference proteome</keyword>
<name>A0A7X3K3E8_9HYPH</name>
<feature type="transmembrane region" description="Helical" evidence="1">
    <location>
        <begin position="390"/>
        <end position="408"/>
    </location>
</feature>
<feature type="transmembrane region" description="Helical" evidence="1">
    <location>
        <begin position="61"/>
        <end position="81"/>
    </location>
</feature>
<feature type="transmembrane region" description="Helical" evidence="1">
    <location>
        <begin position="437"/>
        <end position="455"/>
    </location>
</feature>
<gene>
    <name evidence="3" type="ORF">GO014_07315</name>
</gene>
<proteinExistence type="predicted"/>
<feature type="transmembrane region" description="Helical" evidence="1">
    <location>
        <begin position="358"/>
        <end position="378"/>
    </location>
</feature>
<keyword evidence="1" id="KW-1133">Transmembrane helix</keyword>
<feature type="transmembrane region" description="Helical" evidence="1">
    <location>
        <begin position="261"/>
        <end position="283"/>
    </location>
</feature>
<keyword evidence="1" id="KW-0472">Membrane</keyword>
<keyword evidence="1" id="KW-0812">Transmembrane</keyword>
<protein>
    <submittedName>
        <fullName evidence="3">C4-dicarboxylate ABC transporter permease</fullName>
    </submittedName>
</protein>
<dbReference type="PANTHER" id="PTHR35342:SF5">
    <property type="entry name" value="TRICARBOXYLIC TRANSPORT PROTEIN"/>
    <property type="match status" value="1"/>
</dbReference>
<evidence type="ECO:0000313" key="4">
    <source>
        <dbReference type="Proteomes" id="UP000438106"/>
    </source>
</evidence>
<dbReference type="Proteomes" id="UP000438106">
    <property type="component" value="Unassembled WGS sequence"/>
</dbReference>
<dbReference type="Pfam" id="PF01970">
    <property type="entry name" value="TctA"/>
    <property type="match status" value="1"/>
</dbReference>
<dbReference type="PANTHER" id="PTHR35342">
    <property type="entry name" value="TRICARBOXYLIC TRANSPORT PROTEIN"/>
    <property type="match status" value="1"/>
</dbReference>
<reference evidence="3 4" key="1">
    <citation type="submission" date="2019-12" db="EMBL/GenBank/DDBJ databases">
        <title>Devosia maris sp. nov., isolated from the deep seawater.</title>
        <authorList>
            <person name="Liu Y."/>
        </authorList>
    </citation>
    <scope>NUCLEOTIDE SEQUENCE [LARGE SCALE GENOMIC DNA]</scope>
    <source>
        <strain evidence="3 4">L53-10-65</strain>
    </source>
</reference>
<feature type="domain" description="DUF112" evidence="2">
    <location>
        <begin position="20"/>
        <end position="442"/>
    </location>
</feature>
<evidence type="ECO:0000313" key="3">
    <source>
        <dbReference type="EMBL" id="MVS98828.1"/>
    </source>
</evidence>
<accession>A0A7X3K3E8</accession>
<dbReference type="EMBL" id="WQRF01000001">
    <property type="protein sequence ID" value="MVS98828.1"/>
    <property type="molecule type" value="Genomic_DNA"/>
</dbReference>
<feature type="transmembrane region" description="Helical" evidence="1">
    <location>
        <begin position="20"/>
        <end position="49"/>
    </location>
</feature>
<dbReference type="RefSeq" id="WP_157289673.1">
    <property type="nucleotide sequence ID" value="NZ_WQRF01000001.1"/>
</dbReference>
<sequence>MVSPDILWQALQLVLDPEVLLVVLCAGAFGMFVGAMPGLTATMATALLVPVTFFMDPIPAIAAIVTASGMAIFAGDIPGALLRMPGTPASAAYVEDAHKLALAGKLNLSLGTSLLVSAIGGLFGVLVLILAAPVLAEFALKFTSFEYFWLAVLGLSSAVFIASDNALKAGISLLIGLSLATVGLDPTSGTPRFTFGSVDLLAGIEFVPAMIGLFAIGEVLRGAIRMNTAAPLPQVPPTKGPLFAGLGALIMRYPKNILRSSTLGTMIGALPGAGADIAAWMSYAFSKRMSKTPEQYGKGHPEGLVDASAANNAAVGGSWIPALVFGIPGDSVTAIAIGVLYMKGINPGPTVFLQTPEIIYAVFMLFILAIIVMVPLGWGTVKLARRVLTIPRRILMPLILTFCIVGSFALTNSPYGIVLMLCIGLAGWFLEENGFPLAPIILGLVLGGMVERNFLTSMIKSDGDLLGFFERPVAAVLGVLVILLWGTVIVRFVMRMTASRTQQAES</sequence>
<dbReference type="InterPro" id="IPR002823">
    <property type="entry name" value="DUF112_TM"/>
</dbReference>
<feature type="transmembrane region" description="Helical" evidence="1">
    <location>
        <begin position="114"/>
        <end position="135"/>
    </location>
</feature>
<evidence type="ECO:0000256" key="1">
    <source>
        <dbReference type="SAM" id="Phobius"/>
    </source>
</evidence>
<comment type="caution">
    <text evidence="3">The sequence shown here is derived from an EMBL/GenBank/DDBJ whole genome shotgun (WGS) entry which is preliminary data.</text>
</comment>
<organism evidence="3 4">
    <name type="scientific">Devosia marina</name>
    <dbReference type="NCBI Taxonomy" id="2683198"/>
    <lineage>
        <taxon>Bacteria</taxon>
        <taxon>Pseudomonadati</taxon>
        <taxon>Pseudomonadota</taxon>
        <taxon>Alphaproteobacteria</taxon>
        <taxon>Hyphomicrobiales</taxon>
        <taxon>Devosiaceae</taxon>
        <taxon>Devosia</taxon>
    </lineage>
</organism>
<evidence type="ECO:0000259" key="2">
    <source>
        <dbReference type="Pfam" id="PF01970"/>
    </source>
</evidence>